<protein>
    <recommendedName>
        <fullName evidence="6">GRF-type domain-containing protein</fullName>
    </recommendedName>
</protein>
<organism evidence="7 8">
    <name type="scientific">Lactuca saligna</name>
    <name type="common">Willowleaf lettuce</name>
    <dbReference type="NCBI Taxonomy" id="75948"/>
    <lineage>
        <taxon>Eukaryota</taxon>
        <taxon>Viridiplantae</taxon>
        <taxon>Streptophyta</taxon>
        <taxon>Embryophyta</taxon>
        <taxon>Tracheophyta</taxon>
        <taxon>Spermatophyta</taxon>
        <taxon>Magnoliopsida</taxon>
        <taxon>eudicotyledons</taxon>
        <taxon>Gunneridae</taxon>
        <taxon>Pentapetalae</taxon>
        <taxon>asterids</taxon>
        <taxon>campanulids</taxon>
        <taxon>Asterales</taxon>
        <taxon>Asteraceae</taxon>
        <taxon>Cichorioideae</taxon>
        <taxon>Cichorieae</taxon>
        <taxon>Lactucinae</taxon>
        <taxon>Lactuca</taxon>
    </lineage>
</organism>
<keyword evidence="3" id="KW-0862">Zinc</keyword>
<evidence type="ECO:0000313" key="8">
    <source>
        <dbReference type="Proteomes" id="UP001177003"/>
    </source>
</evidence>
<reference evidence="7" key="1">
    <citation type="submission" date="2023-04" db="EMBL/GenBank/DDBJ databases">
        <authorList>
            <person name="Vijverberg K."/>
            <person name="Xiong W."/>
            <person name="Schranz E."/>
        </authorList>
    </citation>
    <scope>NUCLEOTIDE SEQUENCE</scope>
</reference>
<dbReference type="Proteomes" id="UP001177003">
    <property type="component" value="Chromosome 1"/>
</dbReference>
<evidence type="ECO:0000256" key="5">
    <source>
        <dbReference type="SAM" id="SignalP"/>
    </source>
</evidence>
<dbReference type="EMBL" id="OX465077">
    <property type="protein sequence ID" value="CAI9267405.1"/>
    <property type="molecule type" value="Genomic_DNA"/>
</dbReference>
<feature type="domain" description="GRF-type" evidence="6">
    <location>
        <begin position="67"/>
        <end position="107"/>
    </location>
</feature>
<dbReference type="PANTHER" id="PTHR33248">
    <property type="entry name" value="ZINC ION-BINDING PROTEIN"/>
    <property type="match status" value="1"/>
</dbReference>
<gene>
    <name evidence="7" type="ORF">LSALG_LOCUS7895</name>
</gene>
<evidence type="ECO:0000313" key="7">
    <source>
        <dbReference type="EMBL" id="CAI9267405.1"/>
    </source>
</evidence>
<dbReference type="InterPro" id="IPR010666">
    <property type="entry name" value="Znf_GRF"/>
</dbReference>
<evidence type="ECO:0000256" key="4">
    <source>
        <dbReference type="PROSITE-ProRule" id="PRU01343"/>
    </source>
</evidence>
<evidence type="ECO:0000259" key="6">
    <source>
        <dbReference type="PROSITE" id="PS51999"/>
    </source>
</evidence>
<keyword evidence="8" id="KW-1185">Reference proteome</keyword>
<evidence type="ECO:0000256" key="2">
    <source>
        <dbReference type="ARBA" id="ARBA00022771"/>
    </source>
</evidence>
<sequence>MFELWIWSLPLTAVRGILFSSPRDMHARVFLSFHLWDQNCNLISLFNLDSNPPSPTALSVKMVTIICFCGNNYVLHPSWTSLNPSRRFYACPLPDSKCRFIGWFDPPICDRAKAIIPGLLKNMNNLKLSVKELGDEIQNLRFYLKMAVKELEDEVCKLNFYLWCSWIFFLFSGCGIRDLG</sequence>
<name>A0AA35Y6X9_LACSI</name>
<keyword evidence="5" id="KW-0732">Signal</keyword>
<dbReference type="PROSITE" id="PS51999">
    <property type="entry name" value="ZF_GRF"/>
    <property type="match status" value="1"/>
</dbReference>
<evidence type="ECO:0000256" key="1">
    <source>
        <dbReference type="ARBA" id="ARBA00022723"/>
    </source>
</evidence>
<dbReference type="AlphaFoldDB" id="A0AA35Y6X9"/>
<feature type="chain" id="PRO_5041451000" description="GRF-type domain-containing protein" evidence="5">
    <location>
        <begin position="17"/>
        <end position="180"/>
    </location>
</feature>
<keyword evidence="1" id="KW-0479">Metal-binding</keyword>
<accession>A0AA35Y6X9</accession>
<proteinExistence type="predicted"/>
<keyword evidence="2 4" id="KW-0863">Zinc-finger</keyword>
<feature type="signal peptide" evidence="5">
    <location>
        <begin position="1"/>
        <end position="16"/>
    </location>
</feature>
<evidence type="ECO:0000256" key="3">
    <source>
        <dbReference type="ARBA" id="ARBA00022833"/>
    </source>
</evidence>
<dbReference type="GO" id="GO:0008270">
    <property type="term" value="F:zinc ion binding"/>
    <property type="evidence" value="ECO:0007669"/>
    <property type="project" value="UniProtKB-KW"/>
</dbReference>